<dbReference type="Proteomes" id="UP000663836">
    <property type="component" value="Unassembled WGS sequence"/>
</dbReference>
<evidence type="ECO:0000313" key="1">
    <source>
        <dbReference type="EMBL" id="CAF3729062.1"/>
    </source>
</evidence>
<accession>A0A818WPY6</accession>
<comment type="caution">
    <text evidence="1">The sequence shown here is derived from an EMBL/GenBank/DDBJ whole genome shotgun (WGS) entry which is preliminary data.</text>
</comment>
<proteinExistence type="predicted"/>
<name>A0A818WPY6_9BILA</name>
<reference evidence="1" key="1">
    <citation type="submission" date="2021-02" db="EMBL/GenBank/DDBJ databases">
        <authorList>
            <person name="Nowell W R."/>
        </authorList>
    </citation>
    <scope>NUCLEOTIDE SEQUENCE</scope>
</reference>
<sequence>MYNASRNDNQDDIDLTMINHSFLYDPNDAPISTHIPILKHLQQANQSSKIVYDQNERTNQLEQILNYYRQELKQKTNTQFDCDRNLITRLIDFIRSIYSSNKKKLKDLDILFNDISDLHDKRFNEQKEKNEQFQEEISYLKKLIITSDNEDNTNRKISRINSIVDYEEWMEIEEETRKLHNLVKNQQNQINELFKLLPYQENFPHQDSSFKTIIDPSKEPPFNTQQSAAFNATVDSTIVSRLRALADRQQYSVNELEMNFYVFTCSISASTHDLDSSSPSKQYGCPKCERQFSSREESTYLEHLSNCYKEPDNSF</sequence>
<protein>
    <submittedName>
        <fullName evidence="1">Uncharacterized protein</fullName>
    </submittedName>
</protein>
<evidence type="ECO:0000313" key="2">
    <source>
        <dbReference type="Proteomes" id="UP000663836"/>
    </source>
</evidence>
<organism evidence="1 2">
    <name type="scientific">Rotaria sordida</name>
    <dbReference type="NCBI Taxonomy" id="392033"/>
    <lineage>
        <taxon>Eukaryota</taxon>
        <taxon>Metazoa</taxon>
        <taxon>Spiralia</taxon>
        <taxon>Gnathifera</taxon>
        <taxon>Rotifera</taxon>
        <taxon>Eurotatoria</taxon>
        <taxon>Bdelloidea</taxon>
        <taxon>Philodinida</taxon>
        <taxon>Philodinidae</taxon>
        <taxon>Rotaria</taxon>
    </lineage>
</organism>
<gene>
    <name evidence="1" type="ORF">JBS370_LOCUS11290</name>
</gene>
<dbReference type="AlphaFoldDB" id="A0A818WPY6"/>
<dbReference type="EMBL" id="CAJOBD010000863">
    <property type="protein sequence ID" value="CAF3729062.1"/>
    <property type="molecule type" value="Genomic_DNA"/>
</dbReference>